<feature type="domain" description="Peptidase C39-like" evidence="2">
    <location>
        <begin position="220"/>
        <end position="352"/>
    </location>
</feature>
<dbReference type="OrthoDB" id="370604at2"/>
<organism evidence="3 4">
    <name type="scientific">Paenibacillus sambharensis</name>
    <dbReference type="NCBI Taxonomy" id="1803190"/>
    <lineage>
        <taxon>Bacteria</taxon>
        <taxon>Bacillati</taxon>
        <taxon>Bacillota</taxon>
        <taxon>Bacilli</taxon>
        <taxon>Bacillales</taxon>
        <taxon>Paenibacillaceae</taxon>
        <taxon>Paenibacillus</taxon>
    </lineage>
</organism>
<sequence>MKKVAGFILSACLLLFGTPVSAVPVESVSEVIEVGTAIQVSTQYLEEIIVPHFETSWKDAIVGNPTLFYDHDDNPAVYELQIRKGNKLLGYIIAGANTNLNPVVKVGVGLPPTKELTAIGQELETKHNKKVKKATYLYGGPYALGVAIETMDGVHEKYDLLSKQKVSDFPRLSINPGNKMKTREEWVKAKSKLNTKTKQEPIFTTMVYNTDTISGMRSYDQAKSNNNSTGCGPAAGANVLNYYDERGYDKLQSNTDRTDGVALMNHLFSDMGTSAIGTSAEGWANGIKKHANSENGYRFSTTVNYYDSSIDSYFWSQIKSFINNDRPFGVFYPLGGSPYSWHIVTVVGFYEDIDSSYRTITVNTWGRTEYVNWWGGQPRQIMWVTANS</sequence>
<gene>
    <name evidence="3" type="ORF">DNH61_25675</name>
</gene>
<dbReference type="RefSeq" id="WP_111149817.1">
    <property type="nucleotide sequence ID" value="NZ_QKRB01000063.1"/>
</dbReference>
<keyword evidence="4" id="KW-1185">Reference proteome</keyword>
<evidence type="ECO:0000259" key="2">
    <source>
        <dbReference type="Pfam" id="PF13529"/>
    </source>
</evidence>
<feature type="signal peptide" evidence="1">
    <location>
        <begin position="1"/>
        <end position="22"/>
    </location>
</feature>
<dbReference type="InterPro" id="IPR039564">
    <property type="entry name" value="Peptidase_C39-like"/>
</dbReference>
<dbReference type="Proteomes" id="UP000249522">
    <property type="component" value="Unassembled WGS sequence"/>
</dbReference>
<dbReference type="AlphaFoldDB" id="A0A2W1L3Z9"/>
<evidence type="ECO:0000313" key="3">
    <source>
        <dbReference type="EMBL" id="PZD92890.1"/>
    </source>
</evidence>
<evidence type="ECO:0000256" key="1">
    <source>
        <dbReference type="SAM" id="SignalP"/>
    </source>
</evidence>
<accession>A0A2W1L3Z9</accession>
<comment type="caution">
    <text evidence="3">The sequence shown here is derived from an EMBL/GenBank/DDBJ whole genome shotgun (WGS) entry which is preliminary data.</text>
</comment>
<proteinExistence type="predicted"/>
<keyword evidence="1" id="KW-0732">Signal</keyword>
<name>A0A2W1L3Z9_9BACL</name>
<dbReference type="Pfam" id="PF13529">
    <property type="entry name" value="Peptidase_C39_2"/>
    <property type="match status" value="1"/>
</dbReference>
<reference evidence="3 4" key="1">
    <citation type="submission" date="2018-06" db="EMBL/GenBank/DDBJ databases">
        <title>Paenibacillus imtechensis sp. nov.</title>
        <authorList>
            <person name="Pinnaka A.K."/>
            <person name="Singh H."/>
            <person name="Kaur M."/>
        </authorList>
    </citation>
    <scope>NUCLEOTIDE SEQUENCE [LARGE SCALE GENOMIC DNA]</scope>
    <source>
        <strain evidence="3 4">SMB1</strain>
    </source>
</reference>
<dbReference type="EMBL" id="QKRB01000063">
    <property type="protein sequence ID" value="PZD92890.1"/>
    <property type="molecule type" value="Genomic_DNA"/>
</dbReference>
<evidence type="ECO:0000313" key="4">
    <source>
        <dbReference type="Proteomes" id="UP000249522"/>
    </source>
</evidence>
<protein>
    <recommendedName>
        <fullName evidence="2">Peptidase C39-like domain-containing protein</fullName>
    </recommendedName>
</protein>
<feature type="chain" id="PRO_5015970267" description="Peptidase C39-like domain-containing protein" evidence="1">
    <location>
        <begin position="23"/>
        <end position="388"/>
    </location>
</feature>